<proteinExistence type="predicted"/>
<protein>
    <submittedName>
        <fullName evidence="2">(African queen) hypothetical protein</fullName>
    </submittedName>
</protein>
<evidence type="ECO:0000256" key="1">
    <source>
        <dbReference type="SAM" id="MobiDB-lite"/>
    </source>
</evidence>
<organism evidence="2 3">
    <name type="scientific">Danaus chrysippus</name>
    <name type="common">African queen</name>
    <dbReference type="NCBI Taxonomy" id="151541"/>
    <lineage>
        <taxon>Eukaryota</taxon>
        <taxon>Metazoa</taxon>
        <taxon>Ecdysozoa</taxon>
        <taxon>Arthropoda</taxon>
        <taxon>Hexapoda</taxon>
        <taxon>Insecta</taxon>
        <taxon>Pterygota</taxon>
        <taxon>Neoptera</taxon>
        <taxon>Endopterygota</taxon>
        <taxon>Lepidoptera</taxon>
        <taxon>Glossata</taxon>
        <taxon>Ditrysia</taxon>
        <taxon>Papilionoidea</taxon>
        <taxon>Nymphalidae</taxon>
        <taxon>Danainae</taxon>
        <taxon>Danaini</taxon>
        <taxon>Danaina</taxon>
        <taxon>Danaus</taxon>
        <taxon>Anosia</taxon>
    </lineage>
</organism>
<keyword evidence="3" id="KW-1185">Reference proteome</keyword>
<reference evidence="2" key="1">
    <citation type="submission" date="2021-09" db="EMBL/GenBank/DDBJ databases">
        <authorList>
            <person name="Martin H S."/>
        </authorList>
    </citation>
    <scope>NUCLEOTIDE SEQUENCE</scope>
</reference>
<gene>
    <name evidence="2" type="ORF">DCHRY22_LOCUS2831</name>
</gene>
<dbReference type="Proteomes" id="UP000789524">
    <property type="component" value="Unassembled WGS sequence"/>
</dbReference>
<evidence type="ECO:0000313" key="2">
    <source>
        <dbReference type="EMBL" id="CAG9561298.1"/>
    </source>
</evidence>
<comment type="caution">
    <text evidence="2">The sequence shown here is derived from an EMBL/GenBank/DDBJ whole genome shotgun (WGS) entry which is preliminary data.</text>
</comment>
<sequence>MLHAAAALVAGCSARERCVIILCIYNIELKLATCLLRVVRALYQPRGDNEECNGDVTRRAGGGGRGARRGAEGAGAAGHRGRSRAPVHYGASVGVDCAGICGGRGPAGLSAARERARKKATGRSALLSRGRRPRGPPAPPAARLQPPHTLIFPNFITAVIIYARSHDLNWKATLSPILSSPARLRHQTSIFRMLRDRFFDL</sequence>
<feature type="region of interest" description="Disordered" evidence="1">
    <location>
        <begin position="50"/>
        <end position="83"/>
    </location>
</feature>
<dbReference type="EMBL" id="CAKASE010000046">
    <property type="protein sequence ID" value="CAG9561298.1"/>
    <property type="molecule type" value="Genomic_DNA"/>
</dbReference>
<feature type="region of interest" description="Disordered" evidence="1">
    <location>
        <begin position="112"/>
        <end position="146"/>
    </location>
</feature>
<dbReference type="AlphaFoldDB" id="A0A8J2QLT4"/>
<evidence type="ECO:0000313" key="3">
    <source>
        <dbReference type="Proteomes" id="UP000789524"/>
    </source>
</evidence>
<accession>A0A8J2QLT4</accession>
<name>A0A8J2QLT4_9NEOP</name>